<keyword evidence="3" id="KW-1185">Reference proteome</keyword>
<evidence type="ECO:0000313" key="3">
    <source>
        <dbReference type="Proteomes" id="UP000749559"/>
    </source>
</evidence>
<dbReference type="InterPro" id="IPR011047">
    <property type="entry name" value="Quinoprotein_ADH-like_sf"/>
</dbReference>
<feature type="compositionally biased region" description="Polar residues" evidence="1">
    <location>
        <begin position="1"/>
        <end position="10"/>
    </location>
</feature>
<dbReference type="OrthoDB" id="2325716at2759"/>
<dbReference type="SUPFAM" id="SSF52540">
    <property type="entry name" value="P-loop containing nucleoside triphosphate hydrolases"/>
    <property type="match status" value="1"/>
</dbReference>
<dbReference type="SMART" id="SM00382">
    <property type="entry name" value="AAA"/>
    <property type="match status" value="1"/>
</dbReference>
<feature type="compositionally biased region" description="Basic and acidic residues" evidence="1">
    <location>
        <begin position="139"/>
        <end position="150"/>
    </location>
</feature>
<dbReference type="EMBL" id="CAIIXF020000006">
    <property type="protein sequence ID" value="CAH1787396.1"/>
    <property type="molecule type" value="Genomic_DNA"/>
</dbReference>
<dbReference type="SUPFAM" id="SSF50998">
    <property type="entry name" value="Quinoprotein alcohol dehydrogenase-like"/>
    <property type="match status" value="1"/>
</dbReference>
<dbReference type="Pfam" id="PF05729">
    <property type="entry name" value="NACHT"/>
    <property type="match status" value="1"/>
</dbReference>
<dbReference type="InterPro" id="IPR015943">
    <property type="entry name" value="WD40/YVTN_repeat-like_dom_sf"/>
</dbReference>
<evidence type="ECO:0000256" key="1">
    <source>
        <dbReference type="SAM" id="MobiDB-lite"/>
    </source>
</evidence>
<dbReference type="InterPro" id="IPR019775">
    <property type="entry name" value="WD40_repeat_CS"/>
</dbReference>
<accession>A0A8J1XT64</accession>
<dbReference type="InterPro" id="IPR011044">
    <property type="entry name" value="Quino_amine_DH_bsu"/>
</dbReference>
<dbReference type="PANTHER" id="PTHR19871">
    <property type="entry name" value="BETA TRANSDUCIN-RELATED PROTEIN"/>
    <property type="match status" value="1"/>
</dbReference>
<dbReference type="InterPro" id="IPR057588">
    <property type="entry name" value="NWD1/2-like_WH"/>
</dbReference>
<dbReference type="PROSITE" id="PS50082">
    <property type="entry name" value="WD_REPEATS_2"/>
    <property type="match status" value="3"/>
</dbReference>
<dbReference type="InterPro" id="IPR007111">
    <property type="entry name" value="NACHT_NTPase"/>
</dbReference>
<proteinExistence type="predicted"/>
<sequence length="1894" mass="211685">MGCGSSTYTDPESVEKRPHSAQHQPKTNSVQHDNPKGQNNNKQNENKPKDDNEETSNCIIDESKNKNSSRDINNQIQDEKDDDIGLNEPDNKENQDKIIHEELGIEVVQDGSRLVTGNSNEMAKSVCEKEEESVALLNREEQEQESKDLEKESDETNDGFRETINTLNESIDEVDAGKISQFARELKMKIINGCFESASKCDSKTIRLFVSSTFTDTKAERNYLMRHIYPDIRDFCAARGVSFSVVDMRWGIRDEATNDHMTNDICMTEIEKCRRETIQSAPCFLYLGFNKYGYKPLPRTIEISEFKAILNNIDDENALSLINKWYKCDENNIPPIYILQPISVHIPEYLTCRDEERRSVIQQWYTVEEILKESLSKAALMSSELSDEQKNKWIFSVTHQEVIAGMLKPNGEENRSLCVMRNIPYLKQGQFQKDDIKFACRFIDMDRTVEPHVIDTNVKKLIGKLQDDTLKKCGNILKYDGIKWVQDGGVTEQTHQEYIKAMGKQVGKSLQGAIKRAIETTPDMDSVTQECASHLKFGYSRANSFFGRVDLIDEGLKYFKVNGEVTRVPLVVHGISGAGKTSLMAALAYRGIKQIDDSSSSNPVLVVRFCGTTPLSSSGRVLLKSICDQIKEAFDDGQPSPPISYAYADLIVEFKRQIGRATAERPIVILIDSLDQLNDDDFARTEPVWIPNQLPPHVYLAVSTLPNIGGSYKYLKTTDISEVEVVPLNLDDARNILSAWLKISKRTLTQSQLNTVLSVATDSTTEQPTALRLRLLCDAVVGVESYSNLPELPNTVTGLINAFFERLEVYHGKELIQTCFGLLSTARFGLSESELIDLLSCDDNVMDAVLQYHKPPEKRLPFVVFARLMNDIKDYVSIRGGLGKNAMTWYHRQFIEASERTYKNKNLLNLSNHLSKYFDNTFSKEFPDRGIAPQPLYWKSNDGESEGRINLSAVAELPAALMAGQRRKRCVEVLADPVFLSAKCYAGFGRDLVGDLFDLKDTLSNFVMMIPNDEDRAMDSKDDTINDLAEFIRSQMNILEKNTELFVQQGMDQIKSTIARSLIEEYQTKDGGLLPWVPNGIKRPLVEHINKYQDSHPCAMTLDGHTAPVTAVSLQMIKGQAIISASEDGSVRLWDRKTGRQIGKMTTKSSIRTMSITELPSSKVYFNTSLPCGTAVFVGCEDGSVYVWRVAFSYFKGKEPMIVPISIFQAFNDTPVQTIAVESSVNDKDCSRIVTGSCYTLNEEDGGQGEVKLWDISELLTVQSGDELREPILLSMKTRHEIAIAQYGNKEWNVGIKALAYSPDNAYIAVGFGLPTYMSGKGEILGAVVRNETLETACVIDGGNFQLHYLEFNKNYSNGETYRLLISTPYTFEVCLITPSKGNNNNRSAMLFEKLDSNHSSGAFTTTENIYGSAVASMLLLWKDSQKFEFKAHGGPLKTVDFGNAGITKLCVTGAADSLVKVWDVDKCFEYEPPDQLHNFSCTALGIDPQQGVIVTGGDRGSSIFAELRSWNSRTGEMITYSNGFSDKLTNIQYCPCSRLCCVRKGENNQILVYGMSTFVNASHGFDGRSAKINTITVSENKETHKRYVAGRGELSFTPDCAWLVSNSPSSRDVKIYSVSEIGRKNGDKTDIALGSHNGDTMGGHFSDSGRYLITWCADYTNESKRSYDDAPQPRNSELKLWERKAGPEFNEVKCVEADKTRPSVGTINPHRGHHGFSCARISPDGAKLAVGTRTGQLQVRSIPSLDIIANTTAHENDISSAKFSPDGELLVTGSMDKWVSLWNSSNLDRIWKYYVGCGVTSLDVYIIDKVFRIACGDTSGRMNVLEVHNVELGPVHAYSGRFVHDDSPCGFRCRWCGAWNEGEPADDSVVNCQFCSSPIHHIGQFLSEVKTET</sequence>
<protein>
    <submittedName>
        <fullName evidence="2">Uncharacterized protein</fullName>
    </submittedName>
</protein>
<dbReference type="SUPFAM" id="SSF50969">
    <property type="entry name" value="YVTN repeat-like/Quinoprotein amine dehydrogenase"/>
    <property type="match status" value="1"/>
</dbReference>
<comment type="caution">
    <text evidence="2">The sequence shown here is derived from an EMBL/GenBank/DDBJ whole genome shotgun (WGS) entry which is preliminary data.</text>
</comment>
<dbReference type="Pfam" id="PF00400">
    <property type="entry name" value="WD40"/>
    <property type="match status" value="2"/>
</dbReference>
<gene>
    <name evidence="2" type="ORF">OFUS_LOCUS13106</name>
</gene>
<dbReference type="Gene3D" id="3.40.50.300">
    <property type="entry name" value="P-loop containing nucleotide triphosphate hydrolases"/>
    <property type="match status" value="1"/>
</dbReference>
<dbReference type="Gene3D" id="2.130.10.10">
    <property type="entry name" value="YVTN repeat-like/Quinoprotein amine dehydrogenase"/>
    <property type="match status" value="3"/>
</dbReference>
<feature type="region of interest" description="Disordered" evidence="1">
    <location>
        <begin position="1"/>
        <end position="92"/>
    </location>
</feature>
<dbReference type="PROSITE" id="PS50294">
    <property type="entry name" value="WD_REPEATS_REGION"/>
    <property type="match status" value="2"/>
</dbReference>
<dbReference type="Proteomes" id="UP000749559">
    <property type="component" value="Unassembled WGS sequence"/>
</dbReference>
<name>A0A8J1XT64_OWEFU</name>
<feature type="compositionally biased region" description="Polar residues" evidence="1">
    <location>
        <begin position="21"/>
        <end position="32"/>
    </location>
</feature>
<organism evidence="2 3">
    <name type="scientific">Owenia fusiformis</name>
    <name type="common">Polychaete worm</name>
    <dbReference type="NCBI Taxonomy" id="6347"/>
    <lineage>
        <taxon>Eukaryota</taxon>
        <taxon>Metazoa</taxon>
        <taxon>Spiralia</taxon>
        <taxon>Lophotrochozoa</taxon>
        <taxon>Annelida</taxon>
        <taxon>Polychaeta</taxon>
        <taxon>Sedentaria</taxon>
        <taxon>Canalipalpata</taxon>
        <taxon>Sabellida</taxon>
        <taxon>Oweniida</taxon>
        <taxon>Oweniidae</taxon>
        <taxon>Owenia</taxon>
    </lineage>
</organism>
<dbReference type="InterPro" id="IPR001680">
    <property type="entry name" value="WD40_rpt"/>
</dbReference>
<evidence type="ECO:0000313" key="2">
    <source>
        <dbReference type="EMBL" id="CAH1787396.1"/>
    </source>
</evidence>
<dbReference type="InterPro" id="IPR052752">
    <property type="entry name" value="NACHT-WD_repeat"/>
</dbReference>
<dbReference type="PANTHER" id="PTHR19871:SF14">
    <property type="entry name" value="DUF4062 DOMAIN-CONTAINING PROTEIN"/>
    <property type="match status" value="1"/>
</dbReference>
<reference evidence="2" key="1">
    <citation type="submission" date="2022-03" db="EMBL/GenBank/DDBJ databases">
        <authorList>
            <person name="Martin C."/>
        </authorList>
    </citation>
    <scope>NUCLEOTIDE SEQUENCE</scope>
</reference>
<dbReference type="Pfam" id="PF25469">
    <property type="entry name" value="WHD_NWD1"/>
    <property type="match status" value="1"/>
</dbReference>
<dbReference type="SMART" id="SM00320">
    <property type="entry name" value="WD40"/>
    <property type="match status" value="7"/>
</dbReference>
<dbReference type="InterPro" id="IPR003593">
    <property type="entry name" value="AAA+_ATPase"/>
</dbReference>
<dbReference type="InterPro" id="IPR027417">
    <property type="entry name" value="P-loop_NTPase"/>
</dbReference>
<feature type="region of interest" description="Disordered" evidence="1">
    <location>
        <begin position="139"/>
        <end position="158"/>
    </location>
</feature>
<dbReference type="PROSITE" id="PS00678">
    <property type="entry name" value="WD_REPEATS_1"/>
    <property type="match status" value="1"/>
</dbReference>